<dbReference type="InterPro" id="IPR002935">
    <property type="entry name" value="SAM_O-MeTrfase"/>
</dbReference>
<keyword evidence="1" id="KW-0489">Methyltransferase</keyword>
<dbReference type="Proteomes" id="UP000646911">
    <property type="component" value="Unassembled WGS sequence"/>
</dbReference>
<evidence type="ECO:0000313" key="4">
    <source>
        <dbReference type="EMBL" id="MBC3909733.1"/>
    </source>
</evidence>
<gene>
    <name evidence="4" type="ORF">H8L47_19380</name>
</gene>
<sequence length="226" mass="24513">MQQTTWTEVDDYFCERLIPADPVLTAALQDSDAGGLPQHHVAPNQGKFLHLLAKLQGAKTVLEFGTLGGYSTIWLARALPEDGRVVSLEFSAHNAAIAQKNIERAGLADKVDIRVGKALDTLPQLEAEGIHPFDLIFIDADKPNNPHYLEWSLKLSRPGTLIIGDNVVRNGAVADPASTDANVQGVRSFFDLMANNPRLSATALQTVGSKGYDGFSMALVIAWHKM</sequence>
<evidence type="ECO:0000256" key="3">
    <source>
        <dbReference type="ARBA" id="ARBA00022691"/>
    </source>
</evidence>
<dbReference type="InterPro" id="IPR050362">
    <property type="entry name" value="Cation-dep_OMT"/>
</dbReference>
<dbReference type="InterPro" id="IPR029063">
    <property type="entry name" value="SAM-dependent_MTases_sf"/>
</dbReference>
<evidence type="ECO:0000256" key="1">
    <source>
        <dbReference type="ARBA" id="ARBA00022603"/>
    </source>
</evidence>
<evidence type="ECO:0000256" key="2">
    <source>
        <dbReference type="ARBA" id="ARBA00022679"/>
    </source>
</evidence>
<keyword evidence="5" id="KW-1185">Reference proteome</keyword>
<dbReference type="PROSITE" id="PS51682">
    <property type="entry name" value="SAM_OMT_I"/>
    <property type="match status" value="1"/>
</dbReference>
<protein>
    <submittedName>
        <fullName evidence="4">O-methyltransferase</fullName>
    </submittedName>
</protein>
<dbReference type="EMBL" id="JACOFX010000011">
    <property type="protein sequence ID" value="MBC3909733.1"/>
    <property type="molecule type" value="Genomic_DNA"/>
</dbReference>
<dbReference type="Pfam" id="PF01596">
    <property type="entry name" value="Methyltransf_3"/>
    <property type="match status" value="1"/>
</dbReference>
<proteinExistence type="predicted"/>
<name>A0ABR6ZDE0_9BURK</name>
<dbReference type="PANTHER" id="PTHR10509">
    <property type="entry name" value="O-METHYLTRANSFERASE-RELATED"/>
    <property type="match status" value="1"/>
</dbReference>
<reference evidence="4 5" key="1">
    <citation type="submission" date="2020-08" db="EMBL/GenBank/DDBJ databases">
        <title>Novel species isolated from subtropical streams in China.</title>
        <authorList>
            <person name="Lu H."/>
        </authorList>
    </citation>
    <scope>NUCLEOTIDE SEQUENCE [LARGE SCALE GENOMIC DNA]</scope>
    <source>
        <strain evidence="4 5">NL8W</strain>
    </source>
</reference>
<organism evidence="4 5">
    <name type="scientific">Undibacterium umbellatum</name>
    <dbReference type="NCBI Taxonomy" id="2762300"/>
    <lineage>
        <taxon>Bacteria</taxon>
        <taxon>Pseudomonadati</taxon>
        <taxon>Pseudomonadota</taxon>
        <taxon>Betaproteobacteria</taxon>
        <taxon>Burkholderiales</taxon>
        <taxon>Oxalobacteraceae</taxon>
        <taxon>Undibacterium</taxon>
    </lineage>
</organism>
<dbReference type="Gene3D" id="3.40.50.150">
    <property type="entry name" value="Vaccinia Virus protein VP39"/>
    <property type="match status" value="1"/>
</dbReference>
<evidence type="ECO:0000313" key="5">
    <source>
        <dbReference type="Proteomes" id="UP000646911"/>
    </source>
</evidence>
<keyword evidence="2" id="KW-0808">Transferase</keyword>
<keyword evidence="3" id="KW-0949">S-adenosyl-L-methionine</keyword>
<dbReference type="SUPFAM" id="SSF53335">
    <property type="entry name" value="S-adenosyl-L-methionine-dependent methyltransferases"/>
    <property type="match status" value="1"/>
</dbReference>
<dbReference type="PANTHER" id="PTHR10509:SF14">
    <property type="entry name" value="CAFFEOYL-COA O-METHYLTRANSFERASE 3-RELATED"/>
    <property type="match status" value="1"/>
</dbReference>
<accession>A0ABR6ZDE0</accession>
<comment type="caution">
    <text evidence="4">The sequence shown here is derived from an EMBL/GenBank/DDBJ whole genome shotgun (WGS) entry which is preliminary data.</text>
</comment>
<dbReference type="RefSeq" id="WP_186955248.1">
    <property type="nucleotide sequence ID" value="NZ_JACOFX010000011.1"/>
</dbReference>